<dbReference type="RefSeq" id="WP_087144236.1">
    <property type="nucleotide sequence ID" value="NZ_FUKI01000129.1"/>
</dbReference>
<proteinExistence type="predicted"/>
<organism evidence="2 3">
    <name type="scientific">Crenothrix polyspora</name>
    <dbReference type="NCBI Taxonomy" id="360316"/>
    <lineage>
        <taxon>Bacteria</taxon>
        <taxon>Pseudomonadati</taxon>
        <taxon>Pseudomonadota</taxon>
        <taxon>Gammaproteobacteria</taxon>
        <taxon>Methylococcales</taxon>
        <taxon>Crenotrichaceae</taxon>
        <taxon>Crenothrix</taxon>
    </lineage>
</organism>
<gene>
    <name evidence="2" type="ORF">CRENPOLYSF1_520004</name>
</gene>
<evidence type="ECO:0000313" key="3">
    <source>
        <dbReference type="Proteomes" id="UP000195667"/>
    </source>
</evidence>
<evidence type="ECO:0000256" key="1">
    <source>
        <dbReference type="SAM" id="SignalP"/>
    </source>
</evidence>
<reference evidence="3" key="1">
    <citation type="submission" date="2017-02" db="EMBL/GenBank/DDBJ databases">
        <authorList>
            <person name="Daims H."/>
        </authorList>
    </citation>
    <scope>NUCLEOTIDE SEQUENCE [LARGE SCALE GENOMIC DNA]</scope>
</reference>
<dbReference type="AlphaFoldDB" id="A0A1R4HDI8"/>
<accession>A0A1R4HDI8</accession>
<sequence length="139" mass="14919">MKRNLYVKSLLIALALCVSTFVSAAPRINGIWTGNASKVTTSSCNVRVPIVLTINQCGVSGNLFNGTVKVGSTTIKIVGKINFDNSFRVTGAAGTNTVTMIGQYTPSRLQINELLFATTATTNILNETYDTITLSQLKR</sequence>
<keyword evidence="1" id="KW-0732">Signal</keyword>
<name>A0A1R4HDI8_9GAMM</name>
<keyword evidence="3" id="KW-1185">Reference proteome</keyword>
<feature type="signal peptide" evidence="1">
    <location>
        <begin position="1"/>
        <end position="24"/>
    </location>
</feature>
<protein>
    <submittedName>
        <fullName evidence="2">Uncharacterized protein</fullName>
    </submittedName>
</protein>
<feature type="chain" id="PRO_5012164490" evidence="1">
    <location>
        <begin position="25"/>
        <end position="139"/>
    </location>
</feature>
<dbReference type="Proteomes" id="UP000195667">
    <property type="component" value="Unassembled WGS sequence"/>
</dbReference>
<evidence type="ECO:0000313" key="2">
    <source>
        <dbReference type="EMBL" id="SJM94274.1"/>
    </source>
</evidence>
<dbReference type="EMBL" id="FUKI01000129">
    <property type="protein sequence ID" value="SJM94274.1"/>
    <property type="molecule type" value="Genomic_DNA"/>
</dbReference>